<accession>A0A8E0VFL0</accession>
<evidence type="ECO:0000259" key="8">
    <source>
        <dbReference type="Pfam" id="PF16953"/>
    </source>
</evidence>
<evidence type="ECO:0000256" key="6">
    <source>
        <dbReference type="ARBA" id="ARBA00022946"/>
    </source>
</evidence>
<dbReference type="Proteomes" id="UP000728185">
    <property type="component" value="Unassembled WGS sequence"/>
</dbReference>
<evidence type="ECO:0000256" key="4">
    <source>
        <dbReference type="ARBA" id="ARBA00022801"/>
    </source>
</evidence>
<dbReference type="GO" id="GO:0046872">
    <property type="term" value="F:metal ion binding"/>
    <property type="evidence" value="ECO:0007669"/>
    <property type="project" value="UniProtKB-KW"/>
</dbReference>
<organism evidence="9 10">
    <name type="scientific">Fasciolopsis buskii</name>
    <dbReference type="NCBI Taxonomy" id="27845"/>
    <lineage>
        <taxon>Eukaryota</taxon>
        <taxon>Metazoa</taxon>
        <taxon>Spiralia</taxon>
        <taxon>Lophotrochozoa</taxon>
        <taxon>Platyhelminthes</taxon>
        <taxon>Trematoda</taxon>
        <taxon>Digenea</taxon>
        <taxon>Plagiorchiida</taxon>
        <taxon>Echinostomata</taxon>
        <taxon>Echinostomatoidea</taxon>
        <taxon>Fasciolidae</taxon>
        <taxon>Fasciolopsis</taxon>
    </lineage>
</organism>
<keyword evidence="3" id="KW-0479">Metal-binding</keyword>
<dbReference type="GO" id="GO:0097745">
    <property type="term" value="P:mitochondrial tRNA 5'-end processing"/>
    <property type="evidence" value="ECO:0007669"/>
    <property type="project" value="TreeGrafter"/>
</dbReference>
<dbReference type="AlphaFoldDB" id="A0A8E0VFL0"/>
<dbReference type="OrthoDB" id="46913at2759"/>
<sequence>MLTVISVGKIIHQSSISRHFIPSVYFCGTRLLHTRPDLSHLQALPFPPTKPYVSSVLEKWRDEPVTSEACGQLFHLIQNKPGCGSLWSQLISVGIRLDRRFFAESIADFILSDPNKHNSAAIMSALSILVERGRFTDFYPLYIALRSRLSETDLQILAPSLIGLLSQSPMWNEAMDLIPLCDASVVSIQTRRVINGAVRYGSLDEVFSLLKSLVQSDLSPSAEFFNNFFHRFLSSGEAVNPHNTVNSLLQILSTTHWSIPVESAVILCEWFSKKSDWDAQLGVQLQRDECPVCASKLPTFELKPESVRGLAEQFYQRALKGTTPDELYLTTTPTELRSLDNFLSTLDSPFDCVIDLLNLMHTFRTPFTPDKASTFLCRCLLHLHHNFNLRRFCLVGKGNKIVRHRDFSNAIRNLGDRTGVSVSSFVTESKSLDDVFMLYMALWSGPNCYLVSNDEFRQHRFTIGPDLNLQLRRWQAVRQIAVQPHSSQFFLNPVKCNTKVHGSMDKGWHIPYEDNSPRPSYAPPNTWLCATPTKRSEVR</sequence>
<dbReference type="PANTHER" id="PTHR13547">
    <property type="match status" value="1"/>
</dbReference>
<dbReference type="InterPro" id="IPR031595">
    <property type="entry name" value="PRORP_C"/>
</dbReference>
<evidence type="ECO:0000313" key="10">
    <source>
        <dbReference type="Proteomes" id="UP000728185"/>
    </source>
</evidence>
<gene>
    <name evidence="9" type="ORF">FBUS_10148</name>
</gene>
<dbReference type="Gene3D" id="3.40.50.11980">
    <property type="match status" value="1"/>
</dbReference>
<name>A0A8E0VFL0_9TREM</name>
<keyword evidence="7" id="KW-0496">Mitochondrion</keyword>
<comment type="similarity">
    <text evidence="2">Belongs to the PPR family. P subfamily.</text>
</comment>
<evidence type="ECO:0000313" key="9">
    <source>
        <dbReference type="EMBL" id="KAA0190849.1"/>
    </source>
</evidence>
<keyword evidence="6" id="KW-0809">Transit peptide</keyword>
<evidence type="ECO:0000256" key="5">
    <source>
        <dbReference type="ARBA" id="ARBA00022833"/>
    </source>
</evidence>
<dbReference type="PANTHER" id="PTHR13547:SF1">
    <property type="entry name" value="MITOCHONDRIAL RIBONUCLEASE P CATALYTIC SUBUNIT"/>
    <property type="match status" value="1"/>
</dbReference>
<keyword evidence="10" id="KW-1185">Reference proteome</keyword>
<comment type="subcellular location">
    <subcellularLocation>
        <location evidence="1">Mitochondrion</location>
    </subcellularLocation>
</comment>
<feature type="domain" description="PRORP" evidence="8">
    <location>
        <begin position="289"/>
        <end position="529"/>
    </location>
</feature>
<dbReference type="GO" id="GO:0004526">
    <property type="term" value="F:ribonuclease P activity"/>
    <property type="evidence" value="ECO:0007669"/>
    <property type="project" value="TreeGrafter"/>
</dbReference>
<reference evidence="9" key="1">
    <citation type="submission" date="2019-05" db="EMBL/GenBank/DDBJ databases">
        <title>Annotation for the trematode Fasciolopsis buski.</title>
        <authorList>
            <person name="Choi Y.-J."/>
        </authorList>
    </citation>
    <scope>NUCLEOTIDE SEQUENCE</scope>
    <source>
        <strain evidence="9">HT</strain>
        <tissue evidence="9">Whole worm</tissue>
    </source>
</reference>
<dbReference type="EMBL" id="LUCM01006734">
    <property type="protein sequence ID" value="KAA0190849.1"/>
    <property type="molecule type" value="Genomic_DNA"/>
</dbReference>
<comment type="caution">
    <text evidence="9">The sequence shown here is derived from an EMBL/GenBank/DDBJ whole genome shotgun (WGS) entry which is preliminary data.</text>
</comment>
<evidence type="ECO:0000256" key="1">
    <source>
        <dbReference type="ARBA" id="ARBA00004173"/>
    </source>
</evidence>
<dbReference type="GO" id="GO:0030678">
    <property type="term" value="C:mitochondrial ribonuclease P complex"/>
    <property type="evidence" value="ECO:0007669"/>
    <property type="project" value="TreeGrafter"/>
</dbReference>
<evidence type="ECO:0000256" key="7">
    <source>
        <dbReference type="ARBA" id="ARBA00023128"/>
    </source>
</evidence>
<protein>
    <submittedName>
        <fullName evidence="9">Mitochondrial ribonuclease P protein 3</fullName>
    </submittedName>
</protein>
<keyword evidence="4" id="KW-0378">Hydrolase</keyword>
<evidence type="ECO:0000256" key="3">
    <source>
        <dbReference type="ARBA" id="ARBA00022723"/>
    </source>
</evidence>
<keyword evidence="5" id="KW-0862">Zinc</keyword>
<dbReference type="Pfam" id="PF16953">
    <property type="entry name" value="PRORP"/>
    <property type="match status" value="1"/>
</dbReference>
<proteinExistence type="inferred from homology"/>
<evidence type="ECO:0000256" key="2">
    <source>
        <dbReference type="ARBA" id="ARBA00007626"/>
    </source>
</evidence>
<dbReference type="GO" id="GO:0001682">
    <property type="term" value="P:tRNA 5'-leader removal"/>
    <property type="evidence" value="ECO:0007669"/>
    <property type="project" value="TreeGrafter"/>
</dbReference>